<dbReference type="InterPro" id="IPR027417">
    <property type="entry name" value="P-loop_NTPase"/>
</dbReference>
<evidence type="ECO:0000256" key="1">
    <source>
        <dbReference type="ARBA" id="ARBA00022448"/>
    </source>
</evidence>
<dbReference type="PROSITE" id="PS50893">
    <property type="entry name" value="ABC_TRANSPORTER_2"/>
    <property type="match status" value="1"/>
</dbReference>
<reference evidence="6" key="2">
    <citation type="submission" date="2020-09" db="EMBL/GenBank/DDBJ databases">
        <authorList>
            <person name="Sun Q."/>
            <person name="Kim S."/>
        </authorList>
    </citation>
    <scope>NUCLEOTIDE SEQUENCE</scope>
    <source>
        <strain evidence="6">KCTC 23732</strain>
    </source>
</reference>
<keyword evidence="3" id="KW-0547">Nucleotide-binding</keyword>
<dbReference type="InterPro" id="IPR003593">
    <property type="entry name" value="AAA+_ATPase"/>
</dbReference>
<dbReference type="AlphaFoldDB" id="A0A918MZV1"/>
<dbReference type="InterPro" id="IPR050093">
    <property type="entry name" value="ABC_SmlMolc_Importer"/>
</dbReference>
<dbReference type="EMBL" id="BMYS01000016">
    <property type="protein sequence ID" value="GGW90998.1"/>
    <property type="molecule type" value="Genomic_DNA"/>
</dbReference>
<keyword evidence="2" id="KW-1003">Cell membrane</keyword>
<comment type="caution">
    <text evidence="6">The sequence shown here is derived from an EMBL/GenBank/DDBJ whole genome shotgun (WGS) entry which is preliminary data.</text>
</comment>
<evidence type="ECO:0000256" key="3">
    <source>
        <dbReference type="ARBA" id="ARBA00022741"/>
    </source>
</evidence>
<dbReference type="PROSITE" id="PS00211">
    <property type="entry name" value="ABC_TRANSPORTER_1"/>
    <property type="match status" value="1"/>
</dbReference>
<accession>A0A918MZV1</accession>
<dbReference type="PANTHER" id="PTHR42781">
    <property type="entry name" value="SPERMIDINE/PUTRESCINE IMPORT ATP-BINDING PROTEIN POTA"/>
    <property type="match status" value="1"/>
</dbReference>
<dbReference type="Gene3D" id="3.40.50.300">
    <property type="entry name" value="P-loop containing nucleotide triphosphate hydrolases"/>
    <property type="match status" value="1"/>
</dbReference>
<dbReference type="PANTHER" id="PTHR42781:SF4">
    <property type="entry name" value="SPERMIDINE_PUTRESCINE IMPORT ATP-BINDING PROTEIN POTA"/>
    <property type="match status" value="1"/>
</dbReference>
<feature type="domain" description="ABC transporter" evidence="5">
    <location>
        <begin position="2"/>
        <end position="217"/>
    </location>
</feature>
<evidence type="ECO:0000256" key="2">
    <source>
        <dbReference type="ARBA" id="ARBA00022475"/>
    </source>
</evidence>
<protein>
    <submittedName>
        <fullName evidence="6">ABC transporter ATP-binding protein</fullName>
    </submittedName>
</protein>
<reference evidence="6" key="1">
    <citation type="journal article" date="2014" name="Int. J. Syst. Evol. Microbiol.">
        <title>Complete genome sequence of Corynebacterium casei LMG S-19264T (=DSM 44701T), isolated from a smear-ripened cheese.</title>
        <authorList>
            <consortium name="US DOE Joint Genome Institute (JGI-PGF)"/>
            <person name="Walter F."/>
            <person name="Albersmeier A."/>
            <person name="Kalinowski J."/>
            <person name="Ruckert C."/>
        </authorList>
    </citation>
    <scope>NUCLEOTIDE SEQUENCE</scope>
    <source>
        <strain evidence="6">KCTC 23732</strain>
    </source>
</reference>
<keyword evidence="7" id="KW-1185">Reference proteome</keyword>
<proteinExistence type="predicted"/>
<organism evidence="6 7">
    <name type="scientific">Advenella faeciporci</name>
    <dbReference type="NCBI Taxonomy" id="797535"/>
    <lineage>
        <taxon>Bacteria</taxon>
        <taxon>Pseudomonadati</taxon>
        <taxon>Pseudomonadota</taxon>
        <taxon>Betaproteobacteria</taxon>
        <taxon>Burkholderiales</taxon>
        <taxon>Alcaligenaceae</taxon>
    </lineage>
</organism>
<dbReference type="Proteomes" id="UP000608345">
    <property type="component" value="Unassembled WGS sequence"/>
</dbReference>
<dbReference type="Pfam" id="PF00005">
    <property type="entry name" value="ABC_tran"/>
    <property type="match status" value="1"/>
</dbReference>
<dbReference type="InterPro" id="IPR017871">
    <property type="entry name" value="ABC_transporter-like_CS"/>
</dbReference>
<evidence type="ECO:0000256" key="4">
    <source>
        <dbReference type="ARBA" id="ARBA00022840"/>
    </source>
</evidence>
<sequence>MIFDIAIRKKMLSASRTFMLDIQVRSHREQVILFGPSGVGKSLTVKCIAGLLTPDSGTIKIKNSVLFDKQNNINIAPQARNVGYILQNYALFPHLNIAQNVGFGLNRKGWLNRITPENHEKIHHWLERFQIADLARQYPDQLSGGQQQRVALARALIIEPELLLLDEPFSALDKKLRMYMREEVQELQEELKIPLMLITHDEEDIQAFSAELIEFKS</sequence>
<evidence type="ECO:0000259" key="5">
    <source>
        <dbReference type="PROSITE" id="PS50893"/>
    </source>
</evidence>
<evidence type="ECO:0000313" key="7">
    <source>
        <dbReference type="Proteomes" id="UP000608345"/>
    </source>
</evidence>
<dbReference type="SMART" id="SM00382">
    <property type="entry name" value="AAA"/>
    <property type="match status" value="1"/>
</dbReference>
<dbReference type="SUPFAM" id="SSF52540">
    <property type="entry name" value="P-loop containing nucleoside triphosphate hydrolases"/>
    <property type="match status" value="1"/>
</dbReference>
<keyword evidence="2" id="KW-0472">Membrane</keyword>
<dbReference type="InterPro" id="IPR003439">
    <property type="entry name" value="ABC_transporter-like_ATP-bd"/>
</dbReference>
<evidence type="ECO:0000313" key="6">
    <source>
        <dbReference type="EMBL" id="GGW90998.1"/>
    </source>
</evidence>
<keyword evidence="4 6" id="KW-0067">ATP-binding</keyword>
<keyword evidence="1" id="KW-0813">Transport</keyword>
<dbReference type="GO" id="GO:0005524">
    <property type="term" value="F:ATP binding"/>
    <property type="evidence" value="ECO:0007669"/>
    <property type="project" value="UniProtKB-KW"/>
</dbReference>
<gene>
    <name evidence="6" type="primary">modC</name>
    <name evidence="6" type="ORF">GCM10011450_21470</name>
</gene>
<name>A0A918MZV1_9BURK</name>
<dbReference type="GO" id="GO:0016887">
    <property type="term" value="F:ATP hydrolysis activity"/>
    <property type="evidence" value="ECO:0007669"/>
    <property type="project" value="InterPro"/>
</dbReference>